<dbReference type="EMBL" id="LT594635">
    <property type="protein sequence ID" value="SCP03280.1"/>
    <property type="molecule type" value="Genomic_DNA"/>
</dbReference>
<name>A0A1D3TEB7_PLAMA</name>
<dbReference type="Gene3D" id="2.60.120.560">
    <property type="entry name" value="Exo-inulinase, domain 1"/>
    <property type="match status" value="1"/>
</dbReference>
<organism evidence="1 2">
    <name type="scientific">Plasmodium malariae</name>
    <dbReference type="NCBI Taxonomy" id="5858"/>
    <lineage>
        <taxon>Eukaryota</taxon>
        <taxon>Sar</taxon>
        <taxon>Alveolata</taxon>
        <taxon>Apicomplexa</taxon>
        <taxon>Aconoidasida</taxon>
        <taxon>Haemosporida</taxon>
        <taxon>Plasmodiidae</taxon>
        <taxon>Plasmodium</taxon>
        <taxon>Plasmodium (Plasmodium)</taxon>
    </lineage>
</organism>
<keyword evidence="2" id="KW-1185">Reference proteome</keyword>
<accession>A0A1D3TEB7</accession>
<reference evidence="1 2" key="1">
    <citation type="submission" date="2016-06" db="EMBL/GenBank/DDBJ databases">
        <authorList>
            <consortium name="Pathogen Informatics"/>
        </authorList>
    </citation>
    <scope>NUCLEOTIDE SEQUENCE [LARGE SCALE GENOMIC DNA]</scope>
</reference>
<dbReference type="RefSeq" id="XP_028864235.1">
    <property type="nucleotide sequence ID" value="XM_029007891.1"/>
</dbReference>
<dbReference type="Proteomes" id="UP000219813">
    <property type="component" value="Chromosome 14"/>
</dbReference>
<protein>
    <submittedName>
        <fullName evidence="1">Uncharacterized protein</fullName>
    </submittedName>
</protein>
<gene>
    <name evidence="1" type="primary">PmUG01_14033400</name>
    <name evidence="1" type="ORF">PMUG01_14033400</name>
</gene>
<evidence type="ECO:0000313" key="1">
    <source>
        <dbReference type="EMBL" id="SCP03280.1"/>
    </source>
</evidence>
<dbReference type="VEuPathDB" id="PlasmoDB:PmUG01_14033400"/>
<proteinExistence type="predicted"/>
<dbReference type="GeneID" id="39871645"/>
<evidence type="ECO:0000313" key="2">
    <source>
        <dbReference type="Proteomes" id="UP000219813"/>
    </source>
</evidence>
<dbReference type="KEGG" id="pmal:PMUG01_14033400"/>
<dbReference type="OMA" id="NSFQRHH"/>
<dbReference type="AlphaFoldDB" id="A0A1D3TEB7"/>
<dbReference type="OrthoDB" id="329083at2759"/>
<sequence length="638" mass="74700">MKYNLILPISIVLLLEYSTRIFSLKYVKKEGIKWIGNDEGSLLVHDLQTYKEEIDSQIRSFKEDEALPNQVDFQLQELSGLVNILKDTQVEQKRRLFNFSTSLEQTKLSLFKMLSEYENRIAQLEYIIMEIKKYDPFIEKFTYPISKYWLKIDFTSYKSLWKYKKNKNYITLIQAIDIINLRKPSTILLLKHHKLIEGYINVDVLQKIFPASDMKQSSSGIIFDFVNVQNFRFIELAFINSQAVVTVNDVSNDVYKKYALLKSSSWVNVPMDIYIDVCLRGIISRSVEADSREYNSLTCELTSKKINVFLNYKKIIEIYVTSERRGTSSSANTAVGLFTKIGTAEFKNILTGNINFEKALKHKLKDSNDMDISKGSLHSSYRFSKKGTRDDLSVYEIPYSYKDYDSNKADEEEHQVNSVYPVPDSTSYYYSNPSDEIRTNMDDKKKVSAKKEQQQMCNNYNNYNFDLNDWMDINNTPGSWRIINQYGISRIVFNDNYKLSLLRSSFIYKYSFCNSIHLSAYIKLENNTEAGLLFRYDNKDNMYMLTISTTNKEIILKKNKNNTETIIMREYIKNINSFQRHHLLIKDEGEKGIITVYLDAEKIFSINNEPYYKSGLVGIYVEYGYGTFDTFKIERDQK</sequence>